<dbReference type="EC" id="2.7.11.26" evidence="10"/>
<keyword evidence="3 10" id="KW-0808">Transferase</keyword>
<dbReference type="InterPro" id="IPR050591">
    <property type="entry name" value="GSK-3"/>
</dbReference>
<dbReference type="GO" id="GO:0050321">
    <property type="term" value="F:tau-protein kinase activity"/>
    <property type="evidence" value="ECO:0007669"/>
    <property type="project" value="UniProtKB-EC"/>
</dbReference>
<feature type="compositionally biased region" description="Basic and acidic residues" evidence="8">
    <location>
        <begin position="84"/>
        <end position="93"/>
    </location>
</feature>
<dbReference type="CDD" id="cd14137">
    <property type="entry name" value="STKc_GSK3"/>
    <property type="match status" value="1"/>
</dbReference>
<dbReference type="InterPro" id="IPR008271">
    <property type="entry name" value="Ser/Thr_kinase_AS"/>
</dbReference>
<comment type="similarity">
    <text evidence="1">Belongs to the protein kinase superfamily. CMGC Ser/Thr protein kinase family. GSK-3 subfamily.</text>
</comment>
<feature type="domain" description="Protein kinase" evidence="9">
    <location>
        <begin position="101"/>
        <end position="420"/>
    </location>
</feature>
<protein>
    <submittedName>
        <fullName evidence="10">Glycogen synthase kinase 3, putative</fullName>
        <ecNumber evidence="10">2.7.11.26</ecNumber>
    </submittedName>
</protein>
<keyword evidence="4 7" id="KW-0547">Nucleotide-binding</keyword>
<reference evidence="11" key="1">
    <citation type="submission" date="2016-05" db="EMBL/GenBank/DDBJ databases">
        <authorList>
            <person name="Sharaf H."/>
        </authorList>
    </citation>
    <scope>NUCLEOTIDE SEQUENCE [LARGE SCALE GENOMIC DNA]</scope>
    <source>
        <strain evidence="11">H</strain>
    </source>
</reference>
<dbReference type="PROSITE" id="PS50011">
    <property type="entry name" value="PROTEIN_KINASE_DOM"/>
    <property type="match status" value="1"/>
</dbReference>
<proteinExistence type="inferred from homology"/>
<dbReference type="Proteomes" id="UP000182142">
    <property type="component" value="Unassembled WGS sequence"/>
</dbReference>
<evidence type="ECO:0000256" key="2">
    <source>
        <dbReference type="ARBA" id="ARBA00022527"/>
    </source>
</evidence>
<evidence type="ECO:0000256" key="8">
    <source>
        <dbReference type="SAM" id="MobiDB-lite"/>
    </source>
</evidence>
<dbReference type="GO" id="GO:0030154">
    <property type="term" value="P:cell differentiation"/>
    <property type="evidence" value="ECO:0007669"/>
    <property type="project" value="TreeGrafter"/>
</dbReference>
<dbReference type="PROSITE" id="PS00107">
    <property type="entry name" value="PROTEIN_KINASE_ATP"/>
    <property type="match status" value="1"/>
</dbReference>
<keyword evidence="6 7" id="KW-0067">ATP-binding</keyword>
<feature type="binding site" evidence="7">
    <location>
        <position position="131"/>
    </location>
    <ligand>
        <name>ATP</name>
        <dbReference type="ChEBI" id="CHEBI:30616"/>
    </ligand>
</feature>
<organism evidence="10 11">
    <name type="scientific">Plasmodium knowlesi (strain H)</name>
    <dbReference type="NCBI Taxonomy" id="5851"/>
    <lineage>
        <taxon>Eukaryota</taxon>
        <taxon>Sar</taxon>
        <taxon>Alveolata</taxon>
        <taxon>Apicomplexa</taxon>
        <taxon>Aconoidasida</taxon>
        <taxon>Haemosporida</taxon>
        <taxon>Plasmodiidae</taxon>
        <taxon>Plasmodium</taxon>
        <taxon>Plasmodium (Plasmodium)</taxon>
    </lineage>
</organism>
<dbReference type="EMBL" id="CWHR02000020">
    <property type="protein sequence ID" value="SBO28872.1"/>
    <property type="molecule type" value="Genomic_DNA"/>
</dbReference>
<dbReference type="Gene3D" id="3.30.200.20">
    <property type="entry name" value="Phosphorylase Kinase, domain 1"/>
    <property type="match status" value="1"/>
</dbReference>
<evidence type="ECO:0000256" key="6">
    <source>
        <dbReference type="ARBA" id="ARBA00022840"/>
    </source>
</evidence>
<dbReference type="Gene3D" id="1.10.510.10">
    <property type="entry name" value="Transferase(Phosphotransferase) domain 1"/>
    <property type="match status" value="1"/>
</dbReference>
<name>A0A1A7W4N6_PLAKH</name>
<dbReference type="GO" id="GO:0005634">
    <property type="term" value="C:nucleus"/>
    <property type="evidence" value="ECO:0007669"/>
    <property type="project" value="TreeGrafter"/>
</dbReference>
<evidence type="ECO:0000256" key="3">
    <source>
        <dbReference type="ARBA" id="ARBA00022679"/>
    </source>
</evidence>
<dbReference type="AlphaFoldDB" id="A0A1A7W4N6"/>
<dbReference type="GO" id="GO:0005737">
    <property type="term" value="C:cytoplasm"/>
    <property type="evidence" value="ECO:0007669"/>
    <property type="project" value="TreeGrafter"/>
</dbReference>
<keyword evidence="5 10" id="KW-0418">Kinase</keyword>
<evidence type="ECO:0000256" key="4">
    <source>
        <dbReference type="ARBA" id="ARBA00022741"/>
    </source>
</evidence>
<dbReference type="SMART" id="SM00220">
    <property type="entry name" value="S_TKc"/>
    <property type="match status" value="1"/>
</dbReference>
<evidence type="ECO:0000259" key="9">
    <source>
        <dbReference type="PROSITE" id="PS50011"/>
    </source>
</evidence>
<dbReference type="Pfam" id="PF00069">
    <property type="entry name" value="Pkinase"/>
    <property type="match status" value="1"/>
</dbReference>
<dbReference type="FunFam" id="1.10.510.10:FF:000624">
    <property type="entry name" value="Mitogen-activated protein kinase"/>
    <property type="match status" value="1"/>
</dbReference>
<dbReference type="PANTHER" id="PTHR24057:SF0">
    <property type="entry name" value="PROTEIN KINASE SHAGGY-RELATED"/>
    <property type="match status" value="1"/>
</dbReference>
<keyword evidence="2" id="KW-0723">Serine/threonine-protein kinase</keyword>
<dbReference type="InterPro" id="IPR011009">
    <property type="entry name" value="Kinase-like_dom_sf"/>
</dbReference>
<dbReference type="GO" id="GO:0005524">
    <property type="term" value="F:ATP binding"/>
    <property type="evidence" value="ECO:0007669"/>
    <property type="project" value="UniProtKB-UniRule"/>
</dbReference>
<evidence type="ECO:0000256" key="1">
    <source>
        <dbReference type="ARBA" id="ARBA00005527"/>
    </source>
</evidence>
<dbReference type="SUPFAM" id="SSF56112">
    <property type="entry name" value="Protein kinase-like (PK-like)"/>
    <property type="match status" value="1"/>
</dbReference>
<accession>A0A1A7W4N6</accession>
<dbReference type="GO" id="GO:0007165">
    <property type="term" value="P:signal transduction"/>
    <property type="evidence" value="ECO:0007669"/>
    <property type="project" value="TreeGrafter"/>
</dbReference>
<evidence type="ECO:0000313" key="11">
    <source>
        <dbReference type="Proteomes" id="UP000182142"/>
    </source>
</evidence>
<sequence length="506" mass="57838">MKDWHKDDHTSACFENEQSSQNYVNRNDHGKGGEYVCLGEQVSRIDFPKRSEAPNGGSGKFPRNGKSLTEMNRSNNNNAGGSGENEKMVESDINRSSSRSYKLGNVVGNGSFGVVYEAICLDTSEKVAIKKVLQDPQYKNRELLIMQNLNHVNIIFLKDYYYTECVRKNEKNIFLNVVMEFIPQTVHKYMKHYARNNHSLPLLLVKLYSYQLCRALAYLHSKFICHRDLKPQNLLVEPNTHTLKLCDFGSAKNLLGGQRSVSYICSRFYRAPELMLGATNYTTHIDLWSLGCIIAEMILGYPLFSGQSSVDQLVRIIQVLGTPTEEQMKIMNPNYADVKFPDVKPKDLKKVAMIFKPVLGGTYILWSLPRFISIHYLICTRTQVFPKGTPEDAINFVSRFLKYEPLKRLSPIEALADPFFDDLRDPCIKLPKYIEKLPDLFNFTDAEIKEMSDACRRKLTSKCTYEAYKEYLMSKTNEASNMAEKLSKEFGESNIEAKSNRAVNLA</sequence>
<gene>
    <name evidence="10" type="ORF">PKNA1_H1_0829800</name>
</gene>
<dbReference type="PANTHER" id="PTHR24057">
    <property type="entry name" value="GLYCOGEN SYNTHASE KINASE-3 ALPHA"/>
    <property type="match status" value="1"/>
</dbReference>
<dbReference type="InterPro" id="IPR000719">
    <property type="entry name" value="Prot_kinase_dom"/>
</dbReference>
<dbReference type="InterPro" id="IPR039192">
    <property type="entry name" value="STKc_GSK3"/>
</dbReference>
<evidence type="ECO:0000256" key="7">
    <source>
        <dbReference type="PROSITE-ProRule" id="PRU10141"/>
    </source>
</evidence>
<evidence type="ECO:0000313" key="10">
    <source>
        <dbReference type="EMBL" id="SBO28872.1"/>
    </source>
</evidence>
<feature type="region of interest" description="Disordered" evidence="8">
    <location>
        <begin position="48"/>
        <end position="93"/>
    </location>
</feature>
<evidence type="ECO:0000256" key="5">
    <source>
        <dbReference type="ARBA" id="ARBA00022777"/>
    </source>
</evidence>
<dbReference type="InterPro" id="IPR017441">
    <property type="entry name" value="Protein_kinase_ATP_BS"/>
</dbReference>
<dbReference type="PROSITE" id="PS00108">
    <property type="entry name" value="PROTEIN_KINASE_ST"/>
    <property type="match status" value="1"/>
</dbReference>